<name>A0ABW3MD63_9PSEU</name>
<protein>
    <recommendedName>
        <fullName evidence="3">LLM class flavin-dependent oxidoreductase</fullName>
    </recommendedName>
</protein>
<dbReference type="EMBL" id="JBHTIS010001724">
    <property type="protein sequence ID" value="MFD1048661.1"/>
    <property type="molecule type" value="Genomic_DNA"/>
</dbReference>
<evidence type="ECO:0000313" key="1">
    <source>
        <dbReference type="EMBL" id="MFD1048661.1"/>
    </source>
</evidence>
<proteinExistence type="predicted"/>
<dbReference type="Gene3D" id="3.20.20.30">
    <property type="entry name" value="Luciferase-like domain"/>
    <property type="match status" value="1"/>
</dbReference>
<comment type="caution">
    <text evidence="1">The sequence shown here is derived from an EMBL/GenBank/DDBJ whole genome shotgun (WGS) entry which is preliminary data.</text>
</comment>
<feature type="non-terminal residue" evidence="1">
    <location>
        <position position="1"/>
    </location>
</feature>
<organism evidence="1 2">
    <name type="scientific">Kibdelosporangium lantanae</name>
    <dbReference type="NCBI Taxonomy" id="1497396"/>
    <lineage>
        <taxon>Bacteria</taxon>
        <taxon>Bacillati</taxon>
        <taxon>Actinomycetota</taxon>
        <taxon>Actinomycetes</taxon>
        <taxon>Pseudonocardiales</taxon>
        <taxon>Pseudonocardiaceae</taxon>
        <taxon>Kibdelosporangium</taxon>
    </lineage>
</organism>
<dbReference type="SUPFAM" id="SSF51679">
    <property type="entry name" value="Bacterial luciferase-like"/>
    <property type="match status" value="1"/>
</dbReference>
<gene>
    <name evidence="1" type="ORF">ACFQ1S_25585</name>
</gene>
<dbReference type="InterPro" id="IPR036661">
    <property type="entry name" value="Luciferase-like_sf"/>
</dbReference>
<reference evidence="2" key="1">
    <citation type="journal article" date="2019" name="Int. J. Syst. Evol. Microbiol.">
        <title>The Global Catalogue of Microorganisms (GCM) 10K type strain sequencing project: providing services to taxonomists for standard genome sequencing and annotation.</title>
        <authorList>
            <consortium name="The Broad Institute Genomics Platform"/>
            <consortium name="The Broad Institute Genome Sequencing Center for Infectious Disease"/>
            <person name="Wu L."/>
            <person name="Ma J."/>
        </authorList>
    </citation>
    <scope>NUCLEOTIDE SEQUENCE [LARGE SCALE GENOMIC DNA]</scope>
    <source>
        <strain evidence="2">JCM 31486</strain>
    </source>
</reference>
<evidence type="ECO:0000313" key="2">
    <source>
        <dbReference type="Proteomes" id="UP001597045"/>
    </source>
</evidence>
<sequence>SAYARFADPLRGDGQPVDVDRLMSGSAVCGDPAEVADRLNGLQKLLGLDAHLVLIDVGGLPPEEVLAAIRLFGAEVIPQLGA</sequence>
<keyword evidence="2" id="KW-1185">Reference proteome</keyword>
<dbReference type="Proteomes" id="UP001597045">
    <property type="component" value="Unassembled WGS sequence"/>
</dbReference>
<evidence type="ECO:0008006" key="3">
    <source>
        <dbReference type="Google" id="ProtNLM"/>
    </source>
</evidence>
<accession>A0ABW3MD63</accession>